<proteinExistence type="predicted"/>
<evidence type="ECO:0000313" key="2">
    <source>
        <dbReference type="Proteomes" id="UP001158049"/>
    </source>
</evidence>
<keyword evidence="2" id="KW-1185">Reference proteome</keyword>
<reference evidence="1 2" key="1">
    <citation type="submission" date="2017-05" db="EMBL/GenBank/DDBJ databases">
        <authorList>
            <person name="Varghese N."/>
            <person name="Submissions S."/>
        </authorList>
    </citation>
    <scope>NUCLEOTIDE SEQUENCE [LARGE SCALE GENOMIC DNA]</scope>
    <source>
        <strain evidence="1 2">DSM 26001</strain>
    </source>
</reference>
<evidence type="ECO:0000313" key="1">
    <source>
        <dbReference type="EMBL" id="SMP62419.1"/>
    </source>
</evidence>
<dbReference type="Proteomes" id="UP001158049">
    <property type="component" value="Unassembled WGS sequence"/>
</dbReference>
<gene>
    <name evidence="1" type="ORF">SAMN06295970_108108</name>
</gene>
<organism evidence="1 2">
    <name type="scientific">Noviherbaspirillum suwonense</name>
    <dbReference type="NCBI Taxonomy" id="1224511"/>
    <lineage>
        <taxon>Bacteria</taxon>
        <taxon>Pseudomonadati</taxon>
        <taxon>Pseudomonadota</taxon>
        <taxon>Betaproteobacteria</taxon>
        <taxon>Burkholderiales</taxon>
        <taxon>Oxalobacteraceae</taxon>
        <taxon>Noviherbaspirillum</taxon>
    </lineage>
</organism>
<protein>
    <submittedName>
        <fullName evidence="1">Uncharacterized protein</fullName>
    </submittedName>
</protein>
<accession>A0ABY1QBM7</accession>
<name>A0ABY1QBM7_9BURK</name>
<sequence length="64" mass="7092">MATIHIKDLSDSTELDREAMRAIVGGARGGSQPWQAIAEVFKDRRIVDYPPGFKPRTPVPASRK</sequence>
<dbReference type="RefSeq" id="WP_283442613.1">
    <property type="nucleotide sequence ID" value="NZ_FXUL01000008.1"/>
</dbReference>
<comment type="caution">
    <text evidence="1">The sequence shown here is derived from an EMBL/GenBank/DDBJ whole genome shotgun (WGS) entry which is preliminary data.</text>
</comment>
<dbReference type="EMBL" id="FXUL01000008">
    <property type="protein sequence ID" value="SMP62419.1"/>
    <property type="molecule type" value="Genomic_DNA"/>
</dbReference>